<dbReference type="RefSeq" id="WP_013562980.1">
    <property type="nucleotide sequence ID" value="NC_014962.1"/>
</dbReference>
<feature type="compositionally biased region" description="Polar residues" evidence="1">
    <location>
        <begin position="402"/>
        <end position="414"/>
    </location>
</feature>
<dbReference type="KEGG" id="ipa:Isop_0094"/>
<reference evidence="2 3" key="2">
    <citation type="journal article" date="2011" name="Stand. Genomic Sci.">
        <title>Complete genome sequence of Isosphaera pallida type strain (IS1B).</title>
        <authorList>
            <consortium name="US DOE Joint Genome Institute (JGI-PGF)"/>
            <person name="Goker M."/>
            <person name="Cleland D."/>
            <person name="Saunders E."/>
            <person name="Lapidus A."/>
            <person name="Nolan M."/>
            <person name="Lucas S."/>
            <person name="Hammon N."/>
            <person name="Deshpande S."/>
            <person name="Cheng J.F."/>
            <person name="Tapia R."/>
            <person name="Han C."/>
            <person name="Goodwin L."/>
            <person name="Pitluck S."/>
            <person name="Liolios K."/>
            <person name="Pagani I."/>
            <person name="Ivanova N."/>
            <person name="Mavromatis K."/>
            <person name="Pati A."/>
            <person name="Chen A."/>
            <person name="Palaniappan K."/>
            <person name="Land M."/>
            <person name="Hauser L."/>
            <person name="Chang Y.J."/>
            <person name="Jeffries C.D."/>
            <person name="Detter J.C."/>
            <person name="Beck B."/>
            <person name="Woyke T."/>
            <person name="Bristow J."/>
            <person name="Eisen J.A."/>
            <person name="Markowitz V."/>
            <person name="Hugenholtz P."/>
            <person name="Kyrpides N.C."/>
            <person name="Klenk H.P."/>
        </authorList>
    </citation>
    <scope>NUCLEOTIDE SEQUENCE [LARGE SCALE GENOMIC DNA]</scope>
    <source>
        <strain evidence="3">ATCC 43644 / DSM 9630 / IS1B</strain>
    </source>
</reference>
<sequence length="430" mass="47713">MKSQGDGGESMVVGLDFGARYTKALFRSSDPNDRIPRLLRFSERASDGEDLPFAAFSAIAFSNGTVTFGTEAMRKPANQRHDLLKLGIVDTERFRRRATASGPPVEVMAALFLAWALGRVRRSLEAEHPGASFVVNVAAPMDHRGDVRIKQRYRRILHAAWTMAMDAEEPEIGDAVSQYTAVGRAERLLSEHPQDDGIARWRIVPETIPPIVSILRTPGSRSQCEGIFINVDMGAATTQVSINRLNDAYPHATPSGRVICLADESHRLGCDEFSGSYEAEKATKLAKLLAEVHRGSLERQETELRQMAWDHRRLVVFTTGGGCRRSDVRFSLQERFAQWGRSESEAGHSADEGRALRFLNHEPVVHGLVSEKELALRSFLTVAHGLCWDRWEVWPTFVESSQADAEPTNEQAASNAAPIPPNTPWIGSHH</sequence>
<organism evidence="2 3">
    <name type="scientific">Isosphaera pallida (strain ATCC 43644 / DSM 9630 / IS1B)</name>
    <dbReference type="NCBI Taxonomy" id="575540"/>
    <lineage>
        <taxon>Bacteria</taxon>
        <taxon>Pseudomonadati</taxon>
        <taxon>Planctomycetota</taxon>
        <taxon>Planctomycetia</taxon>
        <taxon>Isosphaerales</taxon>
        <taxon>Isosphaeraceae</taxon>
        <taxon>Isosphaera</taxon>
    </lineage>
</organism>
<evidence type="ECO:0000313" key="3">
    <source>
        <dbReference type="Proteomes" id="UP000008631"/>
    </source>
</evidence>
<evidence type="ECO:0000313" key="2">
    <source>
        <dbReference type="EMBL" id="ADV60691.1"/>
    </source>
</evidence>
<protein>
    <submittedName>
        <fullName evidence="2">Uncharacterized protein</fullName>
    </submittedName>
</protein>
<dbReference type="Proteomes" id="UP000008631">
    <property type="component" value="Chromosome"/>
</dbReference>
<dbReference type="EMBL" id="CP002353">
    <property type="protein sequence ID" value="ADV60691.1"/>
    <property type="molecule type" value="Genomic_DNA"/>
</dbReference>
<feature type="region of interest" description="Disordered" evidence="1">
    <location>
        <begin position="402"/>
        <end position="430"/>
    </location>
</feature>
<accession>E8R5F0</accession>
<dbReference type="AlphaFoldDB" id="E8R5F0"/>
<keyword evidence="3" id="KW-1185">Reference proteome</keyword>
<evidence type="ECO:0000256" key="1">
    <source>
        <dbReference type="SAM" id="MobiDB-lite"/>
    </source>
</evidence>
<name>E8R5F0_ISOPI</name>
<gene>
    <name evidence="2" type="ordered locus">Isop_0094</name>
</gene>
<dbReference type="HOGENOM" id="CLU_637402_0_0_0"/>
<dbReference type="InParanoid" id="E8R5F0"/>
<proteinExistence type="predicted"/>
<dbReference type="OrthoDB" id="5464671at2"/>
<reference key="1">
    <citation type="submission" date="2010-11" db="EMBL/GenBank/DDBJ databases">
        <title>The complete sequence of chromosome of Isophaera pallida ATCC 43644.</title>
        <authorList>
            <consortium name="US DOE Joint Genome Institute (JGI-PGF)"/>
            <person name="Lucas S."/>
            <person name="Copeland A."/>
            <person name="Lapidus A."/>
            <person name="Bruce D."/>
            <person name="Goodwin L."/>
            <person name="Pitluck S."/>
            <person name="Kyrpides N."/>
            <person name="Mavromatis K."/>
            <person name="Pagani I."/>
            <person name="Ivanova N."/>
            <person name="Saunders E."/>
            <person name="Brettin T."/>
            <person name="Detter J.C."/>
            <person name="Han C."/>
            <person name="Tapia R."/>
            <person name="Land M."/>
            <person name="Hauser L."/>
            <person name="Markowitz V."/>
            <person name="Cheng J.-F."/>
            <person name="Hugenholtz P."/>
            <person name="Woyke T."/>
            <person name="Wu D."/>
            <person name="Eisen J.A."/>
        </authorList>
    </citation>
    <scope>NUCLEOTIDE SEQUENCE</scope>
    <source>
        <strain>ATCC 43644</strain>
    </source>
</reference>